<evidence type="ECO:0000256" key="5">
    <source>
        <dbReference type="ARBA" id="ARBA00023242"/>
    </source>
</evidence>
<evidence type="ECO:0000256" key="3">
    <source>
        <dbReference type="ARBA" id="ARBA00023125"/>
    </source>
</evidence>
<dbReference type="GO" id="GO:0005634">
    <property type="term" value="C:nucleus"/>
    <property type="evidence" value="ECO:0007669"/>
    <property type="project" value="UniProtKB-SubCell"/>
</dbReference>
<evidence type="ECO:0000256" key="4">
    <source>
        <dbReference type="ARBA" id="ARBA00023163"/>
    </source>
</evidence>
<organism evidence="8 9">
    <name type="scientific">Escallonia herrerae</name>
    <dbReference type="NCBI Taxonomy" id="1293975"/>
    <lineage>
        <taxon>Eukaryota</taxon>
        <taxon>Viridiplantae</taxon>
        <taxon>Streptophyta</taxon>
        <taxon>Embryophyta</taxon>
        <taxon>Tracheophyta</taxon>
        <taxon>Spermatophyta</taxon>
        <taxon>Magnoliopsida</taxon>
        <taxon>eudicotyledons</taxon>
        <taxon>Gunneridae</taxon>
        <taxon>Pentapetalae</taxon>
        <taxon>asterids</taxon>
        <taxon>campanulids</taxon>
        <taxon>Escalloniales</taxon>
        <taxon>Escalloniaceae</taxon>
        <taxon>Escallonia</taxon>
    </lineage>
</organism>
<dbReference type="PANTHER" id="PTHR31744:SF233">
    <property type="entry name" value="NAC DOMAIN-CONTAINING PROTEIN 72-LIKE"/>
    <property type="match status" value="1"/>
</dbReference>
<reference evidence="8" key="1">
    <citation type="submission" date="2022-12" db="EMBL/GenBank/DDBJ databases">
        <title>Draft genome assemblies for two species of Escallonia (Escalloniales).</title>
        <authorList>
            <person name="Chanderbali A."/>
            <person name="Dervinis C."/>
            <person name="Anghel I."/>
            <person name="Soltis D."/>
            <person name="Soltis P."/>
            <person name="Zapata F."/>
        </authorList>
    </citation>
    <scope>NUCLEOTIDE SEQUENCE</scope>
    <source>
        <strain evidence="8">UCBG64.0493</strain>
        <tissue evidence="8">Leaf</tissue>
    </source>
</reference>
<name>A0AA88S6P0_9ASTE</name>
<evidence type="ECO:0000256" key="1">
    <source>
        <dbReference type="ARBA" id="ARBA00004123"/>
    </source>
</evidence>
<evidence type="ECO:0000256" key="2">
    <source>
        <dbReference type="ARBA" id="ARBA00023015"/>
    </source>
</evidence>
<dbReference type="PANTHER" id="PTHR31744">
    <property type="entry name" value="PROTEIN CUP-SHAPED COTYLEDON 2-RELATED"/>
    <property type="match status" value="1"/>
</dbReference>
<dbReference type="EMBL" id="JAVXUP010004801">
    <property type="protein sequence ID" value="KAK2996680.1"/>
    <property type="molecule type" value="Genomic_DNA"/>
</dbReference>
<evidence type="ECO:0000313" key="8">
    <source>
        <dbReference type="EMBL" id="KAK2996680.1"/>
    </source>
</evidence>
<dbReference type="AlphaFoldDB" id="A0AA88S6P0"/>
<dbReference type="PROSITE" id="PS51005">
    <property type="entry name" value="NAC"/>
    <property type="match status" value="1"/>
</dbReference>
<dbReference type="InterPro" id="IPR036093">
    <property type="entry name" value="NAC_dom_sf"/>
</dbReference>
<keyword evidence="5" id="KW-0539">Nucleus</keyword>
<evidence type="ECO:0000259" key="7">
    <source>
        <dbReference type="PROSITE" id="PS51005"/>
    </source>
</evidence>
<feature type="region of interest" description="Disordered" evidence="6">
    <location>
        <begin position="204"/>
        <end position="228"/>
    </location>
</feature>
<feature type="domain" description="NAC" evidence="7">
    <location>
        <begin position="1"/>
        <end position="109"/>
    </location>
</feature>
<dbReference type="Gene3D" id="2.170.150.80">
    <property type="entry name" value="NAC domain"/>
    <property type="match status" value="1"/>
</dbReference>
<dbReference type="GO" id="GO:0003677">
    <property type="term" value="F:DNA binding"/>
    <property type="evidence" value="ECO:0007669"/>
    <property type="project" value="UniProtKB-KW"/>
</dbReference>
<gene>
    <name evidence="8" type="ORF">RJ639_025594</name>
</gene>
<dbReference type="Pfam" id="PF02365">
    <property type="entry name" value="NAM"/>
    <property type="match status" value="1"/>
</dbReference>
<accession>A0AA88S6P0</accession>
<protein>
    <recommendedName>
        <fullName evidence="7">NAC domain-containing protein</fullName>
    </recommendedName>
</protein>
<keyword evidence="4" id="KW-0804">Transcription</keyword>
<keyword evidence="3" id="KW-0238">DNA-binding</keyword>
<comment type="caution">
    <text evidence="8">The sequence shown here is derived from an EMBL/GenBank/DDBJ whole genome shotgun (WGS) entry which is preliminary data.</text>
</comment>
<dbReference type="Proteomes" id="UP001188597">
    <property type="component" value="Unassembled WGS sequence"/>
</dbReference>
<dbReference type="GO" id="GO:0006355">
    <property type="term" value="P:regulation of DNA-templated transcription"/>
    <property type="evidence" value="ECO:0007669"/>
    <property type="project" value="InterPro"/>
</dbReference>
<evidence type="ECO:0000313" key="9">
    <source>
        <dbReference type="Proteomes" id="UP001188597"/>
    </source>
</evidence>
<dbReference type="SUPFAM" id="SSF101941">
    <property type="entry name" value="NAC domain"/>
    <property type="match status" value="1"/>
</dbReference>
<keyword evidence="2" id="KW-0805">Transcription regulation</keyword>
<feature type="non-terminal residue" evidence="8">
    <location>
        <position position="228"/>
    </location>
</feature>
<comment type="subcellular location">
    <subcellularLocation>
        <location evidence="1">Nucleus</location>
    </subcellularLocation>
</comment>
<proteinExistence type="predicted"/>
<sequence>KYRGLGEKEWYFFTPRDRKYRNGTRPNRAAGNGYWKATGADKSVKSKGVTVGFRKALVFYQGKPPKGDKTSWIMHEYRVNEPPRTRRSGGGNDMRVRDSAGLLNNTFDDYHHQPFPVGFPEVPPQLDPNNAACFNSGMRPLPFRPSPVSSDSMFRPKYLKEDPWSFKQRGLQQDLWGTPNIDNFDFASQIDFFSMSFPDPYSNLDILPSNSPPENPPIQCRDQTDRCK</sequence>
<dbReference type="InterPro" id="IPR003441">
    <property type="entry name" value="NAC-dom"/>
</dbReference>
<keyword evidence="9" id="KW-1185">Reference proteome</keyword>
<evidence type="ECO:0000256" key="6">
    <source>
        <dbReference type="SAM" id="MobiDB-lite"/>
    </source>
</evidence>